<keyword evidence="4" id="KW-0997">Cell inner membrane</keyword>
<dbReference type="HOGENOM" id="CLU_041737_1_1_7"/>
<feature type="transmembrane region" description="Helical" evidence="9">
    <location>
        <begin position="144"/>
        <end position="165"/>
    </location>
</feature>
<dbReference type="AlphaFoldDB" id="Q3A0L6"/>
<feature type="transmembrane region" description="Helical" evidence="9">
    <location>
        <begin position="70"/>
        <end position="94"/>
    </location>
</feature>
<dbReference type="STRING" id="338963.Pcar_2856"/>
<evidence type="ECO:0000256" key="7">
    <source>
        <dbReference type="ARBA" id="ARBA00023136"/>
    </source>
</evidence>
<evidence type="ECO:0000256" key="4">
    <source>
        <dbReference type="ARBA" id="ARBA00022519"/>
    </source>
</evidence>
<feature type="transmembrane region" description="Helical" evidence="9">
    <location>
        <begin position="12"/>
        <end position="30"/>
    </location>
</feature>
<proteinExistence type="inferred from homology"/>
<dbReference type="PANTHER" id="PTHR30574">
    <property type="entry name" value="INNER MEMBRANE PROTEIN YEDE"/>
    <property type="match status" value="1"/>
</dbReference>
<dbReference type="KEGG" id="pca:Pcar_2856"/>
<evidence type="ECO:0000256" key="8">
    <source>
        <dbReference type="ARBA" id="ARBA00035655"/>
    </source>
</evidence>
<evidence type="ECO:0000313" key="10">
    <source>
        <dbReference type="EMBL" id="ABA90091.1"/>
    </source>
</evidence>
<keyword evidence="5 9" id="KW-0812">Transmembrane</keyword>
<evidence type="ECO:0000313" key="11">
    <source>
        <dbReference type="Proteomes" id="UP000002534"/>
    </source>
</evidence>
<comment type="subcellular location">
    <subcellularLocation>
        <location evidence="1">Cell inner membrane</location>
        <topology evidence="1">Multi-pass membrane protein</topology>
    </subcellularLocation>
</comment>
<evidence type="ECO:0000256" key="1">
    <source>
        <dbReference type="ARBA" id="ARBA00004429"/>
    </source>
</evidence>
<protein>
    <submittedName>
        <fullName evidence="10">YeeE/YedE family protein</fullName>
    </submittedName>
</protein>
<evidence type="ECO:0000256" key="5">
    <source>
        <dbReference type="ARBA" id="ARBA00022692"/>
    </source>
</evidence>
<reference evidence="10 11" key="2">
    <citation type="journal article" date="2012" name="BMC Genomics">
        <title>The genome of Pelobacter carbinolicus reveals surprising metabolic capabilities and physiological features.</title>
        <authorList>
            <person name="Aklujkar M."/>
            <person name="Haveman S.A."/>
            <person name="Didonato R.Jr."/>
            <person name="Chertkov O."/>
            <person name="Han C.S."/>
            <person name="Land M.L."/>
            <person name="Brown P."/>
            <person name="Lovley D.R."/>
        </authorList>
    </citation>
    <scope>NUCLEOTIDE SEQUENCE [LARGE SCALE GENOMIC DNA]</scope>
    <source>
        <strain evidence="11">DSM 2380 / NBRC 103641 / GraBd1</strain>
    </source>
</reference>
<dbReference type="EMBL" id="CP000142">
    <property type="protein sequence ID" value="ABA90091.1"/>
    <property type="molecule type" value="Genomic_DNA"/>
</dbReference>
<keyword evidence="6 9" id="KW-1133">Transmembrane helix</keyword>
<dbReference type="Pfam" id="PF04143">
    <property type="entry name" value="Sulf_transp"/>
    <property type="match status" value="1"/>
</dbReference>
<feature type="transmembrane region" description="Helical" evidence="9">
    <location>
        <begin position="114"/>
        <end position="132"/>
    </location>
</feature>
<dbReference type="InterPro" id="IPR007272">
    <property type="entry name" value="Sulf_transp_TsuA/YedE"/>
</dbReference>
<accession>Q3A0L6</accession>
<evidence type="ECO:0000256" key="9">
    <source>
        <dbReference type="SAM" id="Phobius"/>
    </source>
</evidence>
<reference evidence="11" key="1">
    <citation type="submission" date="2005-10" db="EMBL/GenBank/DDBJ databases">
        <title>Complete sequence of Pelobacter carbinolicus DSM 2380.</title>
        <authorList>
            <person name="Copeland A."/>
            <person name="Lucas S."/>
            <person name="Lapidus A."/>
            <person name="Barry K."/>
            <person name="Detter J.C."/>
            <person name="Glavina T."/>
            <person name="Hammon N."/>
            <person name="Israni S."/>
            <person name="Pitluck S."/>
            <person name="Chertkov O."/>
            <person name="Schmutz J."/>
            <person name="Larimer F."/>
            <person name="Land M."/>
            <person name="Kyrpides N."/>
            <person name="Ivanova N."/>
            <person name="Richardson P."/>
        </authorList>
    </citation>
    <scope>NUCLEOTIDE SEQUENCE [LARGE SCALE GENOMIC DNA]</scope>
    <source>
        <strain evidence="11">DSM 2380 / NBRC 103641 / GraBd1</strain>
    </source>
</reference>
<dbReference type="Proteomes" id="UP000002534">
    <property type="component" value="Chromosome"/>
</dbReference>
<dbReference type="GO" id="GO:0005886">
    <property type="term" value="C:plasma membrane"/>
    <property type="evidence" value="ECO:0007669"/>
    <property type="project" value="UniProtKB-SubCell"/>
</dbReference>
<sequence length="175" mass="18664">MKQNDQGSWNPYLAGSLTGIVSVLSVWVAGKYFGASTSFVRTAGMIEKLFAPERVEKMDYFIQKAPVIEWQWMFVVGIFVGALIAAFTSGSFRLQAVPDMWAAHFGAQTTGKRAVVAFIGGIILMFGARLAGGCPSGHGLSGTMQLSVSGYIALVCFFAGGLFVARQLYKGGANS</sequence>
<dbReference type="RefSeq" id="WP_011342641.1">
    <property type="nucleotide sequence ID" value="NC_007498.2"/>
</dbReference>
<evidence type="ECO:0000256" key="3">
    <source>
        <dbReference type="ARBA" id="ARBA00022475"/>
    </source>
</evidence>
<organism evidence="10 11">
    <name type="scientific">Syntrophotalea carbinolica (strain DSM 2380 / NBRC 103641 / GraBd1)</name>
    <name type="common">Pelobacter carbinolicus</name>
    <dbReference type="NCBI Taxonomy" id="338963"/>
    <lineage>
        <taxon>Bacteria</taxon>
        <taxon>Pseudomonadati</taxon>
        <taxon>Thermodesulfobacteriota</taxon>
        <taxon>Desulfuromonadia</taxon>
        <taxon>Desulfuromonadales</taxon>
        <taxon>Syntrophotaleaceae</taxon>
        <taxon>Syntrophotalea</taxon>
    </lineage>
</organism>
<gene>
    <name evidence="10" type="ordered locus">Pcar_2856</name>
</gene>
<evidence type="ECO:0000256" key="2">
    <source>
        <dbReference type="ARBA" id="ARBA00022448"/>
    </source>
</evidence>
<keyword evidence="2" id="KW-0813">Transport</keyword>
<dbReference type="eggNOG" id="COG2391">
    <property type="taxonomic scope" value="Bacteria"/>
</dbReference>
<name>Q3A0L6_SYNC1</name>
<keyword evidence="11" id="KW-1185">Reference proteome</keyword>
<dbReference type="OrthoDB" id="9814020at2"/>
<evidence type="ECO:0000256" key="6">
    <source>
        <dbReference type="ARBA" id="ARBA00022989"/>
    </source>
</evidence>
<keyword evidence="7 9" id="KW-0472">Membrane</keyword>
<comment type="similarity">
    <text evidence="8">Belongs to the TsuA/YedE (TC 9.B.102) family.</text>
</comment>
<keyword evidence="3" id="KW-1003">Cell membrane</keyword>
<dbReference type="PANTHER" id="PTHR30574:SF1">
    <property type="entry name" value="SULPHUR TRANSPORT DOMAIN-CONTAINING PROTEIN"/>
    <property type="match status" value="1"/>
</dbReference>